<organism evidence="2 3">
    <name type="scientific">Rudanella paleaurantiibacter</name>
    <dbReference type="NCBI Taxonomy" id="2614655"/>
    <lineage>
        <taxon>Bacteria</taxon>
        <taxon>Pseudomonadati</taxon>
        <taxon>Bacteroidota</taxon>
        <taxon>Cytophagia</taxon>
        <taxon>Cytophagales</taxon>
        <taxon>Cytophagaceae</taxon>
        <taxon>Rudanella</taxon>
    </lineage>
</organism>
<dbReference type="AlphaFoldDB" id="A0A7J5TZX9"/>
<dbReference type="EMBL" id="WELI01000003">
    <property type="protein sequence ID" value="KAB7731000.1"/>
    <property type="molecule type" value="Genomic_DNA"/>
</dbReference>
<comment type="caution">
    <text evidence="2">The sequence shown here is derived from an EMBL/GenBank/DDBJ whole genome shotgun (WGS) entry which is preliminary data.</text>
</comment>
<feature type="signal peptide" evidence="1">
    <location>
        <begin position="1"/>
        <end position="17"/>
    </location>
</feature>
<evidence type="ECO:0008006" key="4">
    <source>
        <dbReference type="Google" id="ProtNLM"/>
    </source>
</evidence>
<dbReference type="PANTHER" id="PTHR37841:SF1">
    <property type="entry name" value="DUF3298 DOMAIN-CONTAINING PROTEIN"/>
    <property type="match status" value="1"/>
</dbReference>
<protein>
    <recommendedName>
        <fullName evidence="4">WG repeat-containing protein</fullName>
    </recommendedName>
</protein>
<dbReference type="Pfam" id="PF14903">
    <property type="entry name" value="WG_beta_rep"/>
    <property type="match status" value="3"/>
</dbReference>
<reference evidence="2 3" key="1">
    <citation type="submission" date="2019-10" db="EMBL/GenBank/DDBJ databases">
        <title>Rudanella paleaurantiibacter sp. nov., isolated from sludge.</title>
        <authorList>
            <person name="Xu S.Q."/>
        </authorList>
    </citation>
    <scope>NUCLEOTIDE SEQUENCE [LARGE SCALE GENOMIC DNA]</scope>
    <source>
        <strain evidence="2 3">HX-22-17</strain>
    </source>
</reference>
<proteinExistence type="predicted"/>
<sequence>MKKLILYLGLLSYGALAQVPAIQFSPTVKTIDADALQPFSEGYAVVVKGASHAMIDTQGSFFIPYNKYLFGSVFNDNYWAKGSLKKFRTGFNNGRCLIIDPQSRNTAVMDRTQKLVVPFQYGALYILDNYILQFELAGSRKQHYLWDGTPIYVPQSSADTDARRPQLPRGFTFQTADIESQRLWAYENYYTGHKPLFALTDYAGRFITQPIFEEVMNFSEGLAVVMKRNEFKEEKWGVIDTNGKRVLNFMYSYPPSDFHDGLSIVIPKDNDSGFQYAYINREGELVFNVKNNPNGPKTGQRNYNWFKELFFSDGYLLLKIPKSYQDIPPLQRYDKAGNMTDLAQAAREAIKKWGLDKVFKDSFNRNYTYRLSSLDHQDGILYYSIYAPDASFDGPGFHYEGGTGMIDIANGEFSLPPIYSSLKDFDGTSGLTWAKAKVNGKEIEGYINTKGVFEMVKKTAPKW</sequence>
<feature type="chain" id="PRO_5029636759" description="WG repeat-containing protein" evidence="1">
    <location>
        <begin position="18"/>
        <end position="463"/>
    </location>
</feature>
<dbReference type="Proteomes" id="UP000488299">
    <property type="component" value="Unassembled WGS sequence"/>
</dbReference>
<keyword evidence="1" id="KW-0732">Signal</keyword>
<dbReference type="InterPro" id="IPR032774">
    <property type="entry name" value="WG_beta_rep"/>
</dbReference>
<gene>
    <name evidence="2" type="ORF">F5984_09220</name>
</gene>
<accession>A0A7J5TZX9</accession>
<evidence type="ECO:0000313" key="2">
    <source>
        <dbReference type="EMBL" id="KAB7731000.1"/>
    </source>
</evidence>
<evidence type="ECO:0000313" key="3">
    <source>
        <dbReference type="Proteomes" id="UP000488299"/>
    </source>
</evidence>
<keyword evidence="3" id="KW-1185">Reference proteome</keyword>
<evidence type="ECO:0000256" key="1">
    <source>
        <dbReference type="SAM" id="SignalP"/>
    </source>
</evidence>
<name>A0A7J5TZX9_9BACT</name>
<dbReference type="PANTHER" id="PTHR37841">
    <property type="entry name" value="GLR2918 PROTEIN"/>
    <property type="match status" value="1"/>
</dbReference>
<dbReference type="RefSeq" id="WP_152123989.1">
    <property type="nucleotide sequence ID" value="NZ_WELI01000003.1"/>
</dbReference>